<dbReference type="Gene3D" id="3.90.550.10">
    <property type="entry name" value="Spore Coat Polysaccharide Biosynthesis Protein SpsA, Chain A"/>
    <property type="match status" value="1"/>
</dbReference>
<feature type="domain" description="Glycosyltransferase 2-like" evidence="1">
    <location>
        <begin position="7"/>
        <end position="164"/>
    </location>
</feature>
<dbReference type="SUPFAM" id="SSF53448">
    <property type="entry name" value="Nucleotide-diphospho-sugar transferases"/>
    <property type="match status" value="1"/>
</dbReference>
<dbReference type="RefSeq" id="WP_341440552.1">
    <property type="nucleotide sequence ID" value="NZ_JBBPCN010000001.1"/>
</dbReference>
<evidence type="ECO:0000259" key="1">
    <source>
        <dbReference type="Pfam" id="PF00535"/>
    </source>
</evidence>
<dbReference type="PANTHER" id="PTHR43685">
    <property type="entry name" value="GLYCOSYLTRANSFERASE"/>
    <property type="match status" value="1"/>
</dbReference>
<sequence length="299" mass="32864">MPVGSISVIVPCFNGLPDLDVQLAALAAQDYHGDFEVIISDNGSTDGLREHLEQLESPLDLRWIDSSDVRGTPHARNAGIEAARGDFLVFTDQDDAVYPNWLTALARAAETYDAVGGPIEVRTLNSPEVATWRVVPAPDDRFETTYLPYAHGNNFGMWRHVVDHVGMFDEGFLGGGEDTDMSWRIQEAGLTLGHVPDAMVAYRLRTTARAAFEQGVGYGAAACDVLRKHRPYGAELPSVRAMLLFGYGLVIRNPLLPKSLSPLPTGMWALSAGTLRGTVSRRLRHLLDERRLSRRAQGR</sequence>
<dbReference type="InterPro" id="IPR029044">
    <property type="entry name" value="Nucleotide-diphossugar_trans"/>
</dbReference>
<comment type="caution">
    <text evidence="2">The sequence shown here is derived from an EMBL/GenBank/DDBJ whole genome shotgun (WGS) entry which is preliminary data.</text>
</comment>
<proteinExistence type="predicted"/>
<dbReference type="GO" id="GO:0016757">
    <property type="term" value="F:glycosyltransferase activity"/>
    <property type="evidence" value="ECO:0007669"/>
    <property type="project" value="UniProtKB-KW"/>
</dbReference>
<accession>A0ABU9CSR1</accession>
<keyword evidence="2" id="KW-0328">Glycosyltransferase</keyword>
<dbReference type="Proteomes" id="UP001456513">
    <property type="component" value="Unassembled WGS sequence"/>
</dbReference>
<dbReference type="Pfam" id="PF00535">
    <property type="entry name" value="Glycos_transf_2"/>
    <property type="match status" value="1"/>
</dbReference>
<keyword evidence="2" id="KW-0808">Transferase</keyword>
<keyword evidence="3" id="KW-1185">Reference proteome</keyword>
<evidence type="ECO:0000313" key="3">
    <source>
        <dbReference type="Proteomes" id="UP001456513"/>
    </source>
</evidence>
<protein>
    <submittedName>
        <fullName evidence="2">Glycosyltransferase</fullName>
        <ecNumber evidence="2">2.4.-.-</ecNumber>
    </submittedName>
</protein>
<dbReference type="InterPro" id="IPR001173">
    <property type="entry name" value="Glyco_trans_2-like"/>
</dbReference>
<gene>
    <name evidence="2" type="ORF">AABD04_06270</name>
</gene>
<dbReference type="EMBL" id="JBBPCN010000001">
    <property type="protein sequence ID" value="MEK8070450.1"/>
    <property type="molecule type" value="Genomic_DNA"/>
</dbReference>
<reference evidence="2 3" key="1">
    <citation type="submission" date="2024-03" db="EMBL/GenBank/DDBJ databases">
        <title>Rhodococcus navarretei sp. nov. and Pseudarthrobacter quantumdoti sp. nov., two new species with the ability to biosynthesize Quantum Dots isolated from soil samples at Union Glacier, Antarctica.</title>
        <authorList>
            <person name="Vargas M."/>
        </authorList>
    </citation>
    <scope>NUCLEOTIDE SEQUENCE [LARGE SCALE GENOMIC DNA]</scope>
    <source>
        <strain evidence="2 3">EXRC-4A-4</strain>
    </source>
</reference>
<organism evidence="2 3">
    <name type="scientific">Rhodococcus navarretei</name>
    <dbReference type="NCBI Taxonomy" id="3128981"/>
    <lineage>
        <taxon>Bacteria</taxon>
        <taxon>Bacillati</taxon>
        <taxon>Actinomycetota</taxon>
        <taxon>Actinomycetes</taxon>
        <taxon>Mycobacteriales</taxon>
        <taxon>Nocardiaceae</taxon>
        <taxon>Rhodococcus</taxon>
    </lineage>
</organism>
<dbReference type="PANTHER" id="PTHR43685:SF3">
    <property type="entry name" value="SLR2126 PROTEIN"/>
    <property type="match status" value="1"/>
</dbReference>
<name>A0ABU9CSR1_9NOCA</name>
<dbReference type="InterPro" id="IPR050834">
    <property type="entry name" value="Glycosyltransf_2"/>
</dbReference>
<dbReference type="EC" id="2.4.-.-" evidence="2"/>
<evidence type="ECO:0000313" key="2">
    <source>
        <dbReference type="EMBL" id="MEK8070450.1"/>
    </source>
</evidence>